<dbReference type="SUPFAM" id="SSF53067">
    <property type="entry name" value="Actin-like ATPase domain"/>
    <property type="match status" value="1"/>
</dbReference>
<comment type="caution">
    <text evidence="2">The sequence shown here is derived from an EMBL/GenBank/DDBJ whole genome shotgun (WGS) entry which is preliminary data.</text>
</comment>
<proteinExistence type="inferred from homology"/>
<dbReference type="InterPro" id="IPR043129">
    <property type="entry name" value="ATPase_NBD"/>
</dbReference>
<evidence type="ECO:0000313" key="3">
    <source>
        <dbReference type="Proteomes" id="UP000325116"/>
    </source>
</evidence>
<dbReference type="Gene3D" id="3.30.420.40">
    <property type="match status" value="2"/>
</dbReference>
<organism evidence="2 3">
    <name type="scientific">Brachyspira aalborgi</name>
    <dbReference type="NCBI Taxonomy" id="29522"/>
    <lineage>
        <taxon>Bacteria</taxon>
        <taxon>Pseudomonadati</taxon>
        <taxon>Spirochaetota</taxon>
        <taxon>Spirochaetia</taxon>
        <taxon>Brachyspirales</taxon>
        <taxon>Brachyspiraceae</taxon>
        <taxon>Brachyspira</taxon>
    </lineage>
</organism>
<comment type="similarity">
    <text evidence="1">Belongs to the ROK (NagC/XylR) family.</text>
</comment>
<dbReference type="EMBL" id="SAXT01000005">
    <property type="protein sequence ID" value="TXJ12075.1"/>
    <property type="molecule type" value="Genomic_DNA"/>
</dbReference>
<evidence type="ECO:0000313" key="2">
    <source>
        <dbReference type="EMBL" id="TXJ12075.1"/>
    </source>
</evidence>
<dbReference type="InterPro" id="IPR000600">
    <property type="entry name" value="ROK"/>
</dbReference>
<dbReference type="AlphaFoldDB" id="A0A5C8CGQ5"/>
<sequence>MKKNNKGLILSNIIGIDIGGTKTSVIISDYELNIFHKEKFETLSSSNTLNKILEIITEYKLKYGEISNIGISCGGPLSSSKGIIICPPNLPDWKNIEIVKYFSDNLNIPTKLENDANACAMAEYLWGAGKNTNNMAFLTFGTGLGAGLILNNKLYRGSSDMAGEIGHIRLNEMGPIRYNKAGSFEGFCSGGGISELCKIRMHEKSEDKSVKEFIELIKDKTFCAKTIADAVQSNNKFAISIFKESAIYLGKGLSILIDILNLDKIIIGGIYARMESFFKNIVLSVIKEEALKYSADFCSIEASFFKEEIGDYSALAVAMNKL</sequence>
<dbReference type="CDD" id="cd23763">
    <property type="entry name" value="ASKHA_ATPase_ROK"/>
    <property type="match status" value="1"/>
</dbReference>
<dbReference type="Pfam" id="PF00480">
    <property type="entry name" value="ROK"/>
    <property type="match status" value="1"/>
</dbReference>
<evidence type="ECO:0000256" key="1">
    <source>
        <dbReference type="ARBA" id="ARBA00006479"/>
    </source>
</evidence>
<dbReference type="Proteomes" id="UP000325116">
    <property type="component" value="Unassembled WGS sequence"/>
</dbReference>
<accession>A0A5C8CGQ5</accession>
<dbReference type="PANTHER" id="PTHR18964">
    <property type="entry name" value="ROK (REPRESSOR, ORF, KINASE) FAMILY"/>
    <property type="match status" value="1"/>
</dbReference>
<gene>
    <name evidence="2" type="ORF">EPJ80_10310</name>
</gene>
<dbReference type="PANTHER" id="PTHR18964:SF149">
    <property type="entry name" value="BIFUNCTIONAL UDP-N-ACETYLGLUCOSAMINE 2-EPIMERASE_N-ACETYLMANNOSAMINE KINASE"/>
    <property type="match status" value="1"/>
</dbReference>
<protein>
    <submittedName>
        <fullName evidence="2">ROK family protein</fullName>
    </submittedName>
</protein>
<reference evidence="2 3" key="1">
    <citation type="journal article" date="1992" name="Lakartidningen">
        <title>[Penicillin V and not amoxicillin is the first choice preparation in acute otitis].</title>
        <authorList>
            <person name="Kamme C."/>
            <person name="Lundgren K."/>
            <person name="Prellner K."/>
        </authorList>
    </citation>
    <scope>NUCLEOTIDE SEQUENCE [LARGE SCALE GENOMIC DNA]</scope>
    <source>
        <strain evidence="2 3">W1</strain>
    </source>
</reference>
<name>A0A5C8CGQ5_9SPIR</name>